<evidence type="ECO:0000256" key="7">
    <source>
        <dbReference type="SAM" id="MobiDB-lite"/>
    </source>
</evidence>
<feature type="domain" description="C2HC/C3H-type" evidence="8">
    <location>
        <begin position="324"/>
        <end position="353"/>
    </location>
</feature>
<feature type="region of interest" description="Disordered" evidence="7">
    <location>
        <begin position="77"/>
        <end position="96"/>
    </location>
</feature>
<feature type="non-terminal residue" evidence="9">
    <location>
        <position position="1"/>
    </location>
</feature>
<sequence>LERWKSSFQREPIPHAGESFLDLCARKSRSHSYSQFADGSQFGDRYGSSCSAGLQPESLASQTKTLLVRSVAPRKVGADRAHPLKPISHREGGSVPVVNAAQLGSSLDGEEAPNNRRSSRSKGQPPAGRSPLPAVPCPWTAEPQQLSSLFCRREQAYIRQLEAEGRCLEEDVRRQKALLWEKLKRTQEVLRRVQKEKQLAEAEERRDREAERTYKRKASRQPEEKTHRAAARAGDGAFGGAQSAEAAVPKPRATLQPREPSMRKPKKERPVASNRRIQEDTPMEYSASCSKLAPKCSPSPSALSDHSSDAEPSAEVPSTAGQDSTGQCSFCGRTFLCARLEKHTSICGKSQAAQRKVFDSRKARAQGTELEQYRQWRSSESPEESNPPRKSNWRQKHEMLLRTLQEARRPQHVQPKREKAPVPPSLPPVNNPDYVCCPHCSRWFAPRVAERHVPKCENIKSKPPPPRCR</sequence>
<feature type="compositionally biased region" description="Basic and acidic residues" evidence="7">
    <location>
        <begin position="77"/>
        <end position="92"/>
    </location>
</feature>
<comment type="caution">
    <text evidence="9">The sequence shown here is derived from an EMBL/GenBank/DDBJ whole genome shotgun (WGS) entry which is preliminary data.</text>
</comment>
<feature type="compositionally biased region" description="Basic and acidic residues" evidence="7">
    <location>
        <begin position="406"/>
        <end position="420"/>
    </location>
</feature>
<organism evidence="9 10">
    <name type="scientific">Baryphthengus martii</name>
    <name type="common">Rufous motmot</name>
    <dbReference type="NCBI Taxonomy" id="176943"/>
    <lineage>
        <taxon>Eukaryota</taxon>
        <taxon>Metazoa</taxon>
        <taxon>Chordata</taxon>
        <taxon>Craniata</taxon>
        <taxon>Vertebrata</taxon>
        <taxon>Euteleostomi</taxon>
        <taxon>Archelosauria</taxon>
        <taxon>Archosauria</taxon>
        <taxon>Dinosauria</taxon>
        <taxon>Saurischia</taxon>
        <taxon>Theropoda</taxon>
        <taxon>Coelurosauria</taxon>
        <taxon>Aves</taxon>
        <taxon>Neognathae</taxon>
        <taxon>Neoaves</taxon>
        <taxon>Telluraves</taxon>
        <taxon>Coraciimorphae</taxon>
        <taxon>Coraciiformes</taxon>
        <taxon>Momotidae</taxon>
        <taxon>Baryphthengus</taxon>
    </lineage>
</organism>
<protein>
    <submittedName>
        <fullName evidence="9">ZC21C protein</fullName>
    </submittedName>
</protein>
<reference evidence="9 10" key="1">
    <citation type="submission" date="2019-09" db="EMBL/GenBank/DDBJ databases">
        <title>Bird 10,000 Genomes (B10K) Project - Family phase.</title>
        <authorList>
            <person name="Zhang G."/>
        </authorList>
    </citation>
    <scope>NUCLEOTIDE SEQUENCE [LARGE SCALE GENOMIC DNA]</scope>
    <source>
        <strain evidence="9">B10K-DU-001-21</strain>
        <tissue evidence="9">Muscle</tissue>
    </source>
</reference>
<feature type="region of interest" description="Disordered" evidence="7">
    <location>
        <begin position="195"/>
        <end position="325"/>
    </location>
</feature>
<evidence type="ECO:0000256" key="5">
    <source>
        <dbReference type="ARBA" id="ARBA00023054"/>
    </source>
</evidence>
<evidence type="ECO:0000259" key="8">
    <source>
        <dbReference type="PROSITE" id="PS52027"/>
    </source>
</evidence>
<comment type="similarity">
    <text evidence="1">Belongs to the ZC2HC1 family.</text>
</comment>
<evidence type="ECO:0000256" key="4">
    <source>
        <dbReference type="ARBA" id="ARBA00022833"/>
    </source>
</evidence>
<name>A0A7K9DX01_BARMA</name>
<feature type="non-terminal residue" evidence="9">
    <location>
        <position position="469"/>
    </location>
</feature>
<evidence type="ECO:0000256" key="1">
    <source>
        <dbReference type="ARBA" id="ARBA00010843"/>
    </source>
</evidence>
<keyword evidence="5" id="KW-0175">Coiled coil</keyword>
<evidence type="ECO:0000313" key="10">
    <source>
        <dbReference type="Proteomes" id="UP000578343"/>
    </source>
</evidence>
<keyword evidence="3 6" id="KW-0863">Zinc-finger</keyword>
<dbReference type="Pfam" id="PF13913">
    <property type="entry name" value="zf-C2HC_2"/>
    <property type="match status" value="2"/>
</dbReference>
<evidence type="ECO:0000256" key="2">
    <source>
        <dbReference type="ARBA" id="ARBA00022723"/>
    </source>
</evidence>
<evidence type="ECO:0000256" key="3">
    <source>
        <dbReference type="ARBA" id="ARBA00022771"/>
    </source>
</evidence>
<dbReference type="GO" id="GO:0008270">
    <property type="term" value="F:zinc ion binding"/>
    <property type="evidence" value="ECO:0007669"/>
    <property type="project" value="UniProtKB-KW"/>
</dbReference>
<feature type="domain" description="C2HC/C3H-type" evidence="8">
    <location>
        <begin position="433"/>
        <end position="462"/>
    </location>
</feature>
<keyword evidence="4" id="KW-0862">Zinc</keyword>
<evidence type="ECO:0000256" key="6">
    <source>
        <dbReference type="PROSITE-ProRule" id="PRU01371"/>
    </source>
</evidence>
<dbReference type="AlphaFoldDB" id="A0A7K9DX01"/>
<dbReference type="Proteomes" id="UP000578343">
    <property type="component" value="Unassembled WGS sequence"/>
</dbReference>
<dbReference type="InterPro" id="IPR049899">
    <property type="entry name" value="Znf_C2HC_C3H"/>
</dbReference>
<feature type="region of interest" description="Disordered" evidence="7">
    <location>
        <begin position="348"/>
        <end position="394"/>
    </location>
</feature>
<feature type="region of interest" description="Disordered" evidence="7">
    <location>
        <begin position="105"/>
        <end position="136"/>
    </location>
</feature>
<proteinExistence type="inferred from homology"/>
<keyword evidence="10" id="KW-1185">Reference proteome</keyword>
<dbReference type="PROSITE" id="PS52027">
    <property type="entry name" value="ZF_C2HC_C3H"/>
    <property type="match status" value="2"/>
</dbReference>
<feature type="region of interest" description="Disordered" evidence="7">
    <location>
        <begin position="406"/>
        <end position="425"/>
    </location>
</feature>
<gene>
    <name evidence="9" type="primary">Zc2hc1c</name>
    <name evidence="9" type="ORF">BARMAR_R09018</name>
</gene>
<accession>A0A7K9DX01</accession>
<dbReference type="PANTHER" id="PTHR14649">
    <property type="entry name" value="ZINC FINGER C2HC DOMAIN-CONTAINING PROTEIN 1C"/>
    <property type="match status" value="1"/>
</dbReference>
<dbReference type="InterPro" id="IPR026104">
    <property type="entry name" value="ZNF_C2HC_dom_1C"/>
</dbReference>
<keyword evidence="2" id="KW-0479">Metal-binding</keyword>
<dbReference type="OrthoDB" id="10255185at2759"/>
<dbReference type="PANTHER" id="PTHR14649:SF1">
    <property type="entry name" value="ZINC FINGER C2HC DOMAIN-CONTAINING PROTEIN 1C"/>
    <property type="match status" value="1"/>
</dbReference>
<evidence type="ECO:0000313" key="9">
    <source>
        <dbReference type="EMBL" id="NXG69018.1"/>
    </source>
</evidence>
<feature type="compositionally biased region" description="Basic and acidic residues" evidence="7">
    <location>
        <begin position="195"/>
        <end position="213"/>
    </location>
</feature>
<dbReference type="EMBL" id="VWZK01002005">
    <property type="protein sequence ID" value="NXG69018.1"/>
    <property type="molecule type" value="Genomic_DNA"/>
</dbReference>